<keyword evidence="2" id="KW-0645">Protease</keyword>
<dbReference type="Gene3D" id="2.60.40.1120">
    <property type="entry name" value="Carboxypeptidase-like, regulatory domain"/>
    <property type="match status" value="1"/>
</dbReference>
<dbReference type="InterPro" id="IPR008969">
    <property type="entry name" value="CarboxyPept-like_regulatory"/>
</dbReference>
<dbReference type="Proteomes" id="UP000533900">
    <property type="component" value="Unassembled WGS sequence"/>
</dbReference>
<keyword evidence="3" id="KW-1185">Reference proteome</keyword>
<comment type="caution">
    <text evidence="2">The sequence shown here is derived from an EMBL/GenBank/DDBJ whole genome shotgun (WGS) entry which is preliminary data.</text>
</comment>
<evidence type="ECO:0000256" key="1">
    <source>
        <dbReference type="SAM" id="SignalP"/>
    </source>
</evidence>
<dbReference type="Pfam" id="PF13715">
    <property type="entry name" value="CarbopepD_reg_2"/>
    <property type="match status" value="1"/>
</dbReference>
<feature type="chain" id="PRO_5033041669" evidence="1">
    <location>
        <begin position="19"/>
        <end position="335"/>
    </location>
</feature>
<evidence type="ECO:0000313" key="2">
    <source>
        <dbReference type="EMBL" id="MBC2844101.1"/>
    </source>
</evidence>
<dbReference type="SUPFAM" id="SSF49464">
    <property type="entry name" value="Carboxypeptidase regulatory domain-like"/>
    <property type="match status" value="1"/>
</dbReference>
<dbReference type="AlphaFoldDB" id="A0A842IMX7"/>
<keyword evidence="1" id="KW-0732">Signal</keyword>
<keyword evidence="2" id="KW-0378">Hydrolase</keyword>
<gene>
    <name evidence="2" type="ORF">H7F21_03275</name>
</gene>
<proteinExistence type="predicted"/>
<keyword evidence="2" id="KW-0121">Carboxypeptidase</keyword>
<dbReference type="EMBL" id="JACLCP010000001">
    <property type="protein sequence ID" value="MBC2844101.1"/>
    <property type="molecule type" value="Genomic_DNA"/>
</dbReference>
<accession>A0A842IMX7</accession>
<reference evidence="2" key="1">
    <citation type="submission" date="2020-08" db="EMBL/GenBank/DDBJ databases">
        <title>Winogradskyella ouciana sp. nov., isolated from the hadal seawater of the Mariana Trench.</title>
        <authorList>
            <person name="He X."/>
        </authorList>
    </citation>
    <scope>NUCLEOTIDE SEQUENCE [LARGE SCALE GENOMIC DNA]</scope>
    <source>
        <strain evidence="2">KCTC 52348</strain>
    </source>
</reference>
<dbReference type="RefSeq" id="WP_185787791.1">
    <property type="nucleotide sequence ID" value="NZ_JACLCP010000001.1"/>
</dbReference>
<dbReference type="GO" id="GO:0004180">
    <property type="term" value="F:carboxypeptidase activity"/>
    <property type="evidence" value="ECO:0007669"/>
    <property type="project" value="UniProtKB-KW"/>
</dbReference>
<protein>
    <submittedName>
        <fullName evidence="2">Carboxypeptidase-like regulatory domain-containing protein</fullName>
    </submittedName>
</protein>
<feature type="signal peptide" evidence="1">
    <location>
        <begin position="1"/>
        <end position="18"/>
    </location>
</feature>
<organism evidence="2 3">
    <name type="scientific">Winogradskyella flava</name>
    <dbReference type="NCBI Taxonomy" id="1884876"/>
    <lineage>
        <taxon>Bacteria</taxon>
        <taxon>Pseudomonadati</taxon>
        <taxon>Bacteroidota</taxon>
        <taxon>Flavobacteriia</taxon>
        <taxon>Flavobacteriales</taxon>
        <taxon>Flavobacteriaceae</taxon>
        <taxon>Winogradskyella</taxon>
    </lineage>
</organism>
<evidence type="ECO:0000313" key="3">
    <source>
        <dbReference type="Proteomes" id="UP000533900"/>
    </source>
</evidence>
<name>A0A842IMX7_9FLAO</name>
<sequence>MISRILFIALFLPIFSISQTLTGRVVDKSTQEPIETASIYFDNTTVGTTTDENGEFSISYTNAIQSILVISYLGYERVLIADYRDRSNLVIELVEADNELDEVFIAYDDGLTRRQKLRLFRKEFLGSSKFGKSCKILNEEDIILHYDKQDRILYASSPRPIKILNKALQYEIDYDIEDFEIKFRYVDTNTNEFVYDRILITGTSFYENLKDSEKKSVLKKRKNAFEGSVQHFMRSLYNENLYDEGYLIFHKGFKVKEWDYFKVRVLENSDLKEVKLIKKVTILFNKDLQSDLYLTLDKFYVDAYGNYTPIIGVYFSGYMGSQRVGDALPLDYGLD</sequence>